<name>A0A158PCH1_ANGCA</name>
<reference evidence="1" key="1">
    <citation type="submission" date="2012-09" db="EMBL/GenBank/DDBJ databases">
        <authorList>
            <person name="Martin A.A."/>
        </authorList>
    </citation>
    <scope>NUCLEOTIDE SEQUENCE</scope>
</reference>
<proteinExistence type="predicted"/>
<dbReference type="STRING" id="6313.A0A158PCH1"/>
<reference evidence="2" key="2">
    <citation type="submission" date="2016-04" db="UniProtKB">
        <authorList>
            <consortium name="WormBaseParasite"/>
        </authorList>
    </citation>
    <scope>IDENTIFICATION</scope>
</reference>
<keyword evidence="1" id="KW-1185">Reference proteome</keyword>
<dbReference type="WBParaSite" id="ACAC_0001249701-mRNA-1">
    <property type="protein sequence ID" value="ACAC_0001249701-mRNA-1"/>
    <property type="gene ID" value="ACAC_0001249701"/>
</dbReference>
<protein>
    <submittedName>
        <fullName evidence="2">MYND-type domain-containing protein</fullName>
    </submittedName>
</protein>
<evidence type="ECO:0000313" key="1">
    <source>
        <dbReference type="Proteomes" id="UP000035642"/>
    </source>
</evidence>
<organism evidence="1 2">
    <name type="scientific">Angiostrongylus cantonensis</name>
    <name type="common">Rat lungworm</name>
    <dbReference type="NCBI Taxonomy" id="6313"/>
    <lineage>
        <taxon>Eukaryota</taxon>
        <taxon>Metazoa</taxon>
        <taxon>Ecdysozoa</taxon>
        <taxon>Nematoda</taxon>
        <taxon>Chromadorea</taxon>
        <taxon>Rhabditida</taxon>
        <taxon>Rhabditina</taxon>
        <taxon>Rhabditomorpha</taxon>
        <taxon>Strongyloidea</taxon>
        <taxon>Metastrongylidae</taxon>
        <taxon>Angiostrongylus</taxon>
    </lineage>
</organism>
<evidence type="ECO:0000313" key="2">
    <source>
        <dbReference type="WBParaSite" id="ACAC_0001249701-mRNA-1"/>
    </source>
</evidence>
<dbReference type="AlphaFoldDB" id="A0A158PCH1"/>
<sequence>MISSNATNDLDLVLDRLPIDYPALVMETFLLIQSVYLPDELEKQNVLPLNKVIPFPTGTKLVGHACDERFCYVMTVSCGISAVRLLPKGFDDDLKDDKFFLDDLEDIKESISQDEKSLASLVSAFSSFAAKNIVAQTKVLISDQRSSRTGASILSEMTERVSVAIALCEWEVTREDRAEVMEQTTKRLGHISNVHYGYDAMVYCTLSAIHNLPAACADTMRELMIRAVDKAAKRRLVYLCADMLLTFANAIESCRRMPTSVVVPRGDVQWTAGSISDAYLVVCKVLLKELEASDLSQAERMRLRESAIRLVVFHLSECNEPIDGHELIVAFYELDECEVAVELAEKFKLFKMCLEFDESDRRAKLDEYKRRFAADEFDIGERADRYLLSCEEVRWRRELQNRQFEQIVYPDNPNRALTAAEMIELNMIDEDVTEGHKRALYLVACLLQDGDSVELRSQMTKIWISLLKYTEWNKTTNIYEVVDTPFGTILKRMEEDVTSMESLLYAIPNSDALIRECRKELSVNESATNWVRGAIERTAAAMRANLDAKKIETEAKKNIVLEIPETYFLATTIVKFILPLEKGYMEVKSDGWQPHHLCFAGDMVFITANINQAMRTLADFDNACGNNGLRLKLTKTMFMRHGLVSYGSFLVDVRK</sequence>
<accession>A0A158PCH1</accession>
<dbReference type="Proteomes" id="UP000035642">
    <property type="component" value="Unassembled WGS sequence"/>
</dbReference>